<organism evidence="2 3">
    <name type="scientific">Saccharospirillum salsuginis</name>
    <dbReference type="NCBI Taxonomy" id="418750"/>
    <lineage>
        <taxon>Bacteria</taxon>
        <taxon>Pseudomonadati</taxon>
        <taxon>Pseudomonadota</taxon>
        <taxon>Gammaproteobacteria</taxon>
        <taxon>Oceanospirillales</taxon>
        <taxon>Saccharospirillaceae</taxon>
        <taxon>Saccharospirillum</taxon>
    </lineage>
</organism>
<dbReference type="InterPro" id="IPR013830">
    <property type="entry name" value="SGNH_hydro"/>
</dbReference>
<keyword evidence="3" id="KW-1185">Reference proteome</keyword>
<sequence length="174" mass="18929">MLLQEALGSDTYHVVEEGLPGRTTVWNDPFDGATRNGVHFLPIALESHQPDMVILLLGTNDLKSRFALSAYDISMGVKACAEVVLTFQLSLTNKSPEVLLIAPPPIVEAGTEAGSFQGSQGKSRKIGLEYQKRAQELGCKFLDAGRLVKSDPSEGIHWDSLQHRTLAEGVIPFI</sequence>
<dbReference type="Pfam" id="PF13472">
    <property type="entry name" value="Lipase_GDSL_2"/>
    <property type="match status" value="1"/>
</dbReference>
<evidence type="ECO:0000313" key="3">
    <source>
        <dbReference type="Proteomes" id="UP000626148"/>
    </source>
</evidence>
<gene>
    <name evidence="2" type="ORF">GCM10007392_05840</name>
</gene>
<protein>
    <submittedName>
        <fullName evidence="2">Hydrolase</fullName>
    </submittedName>
</protein>
<dbReference type="EMBL" id="BMXR01000001">
    <property type="protein sequence ID" value="GGX41763.1"/>
    <property type="molecule type" value="Genomic_DNA"/>
</dbReference>
<reference evidence="2" key="2">
    <citation type="submission" date="2020-09" db="EMBL/GenBank/DDBJ databases">
        <authorList>
            <person name="Sun Q."/>
            <person name="Kim S."/>
        </authorList>
    </citation>
    <scope>NUCLEOTIDE SEQUENCE</scope>
    <source>
        <strain evidence="2">KCTC 22169</strain>
    </source>
</reference>
<accession>A0A918K0X1</accession>
<dbReference type="GO" id="GO:0016788">
    <property type="term" value="F:hydrolase activity, acting on ester bonds"/>
    <property type="evidence" value="ECO:0007669"/>
    <property type="project" value="UniProtKB-ARBA"/>
</dbReference>
<dbReference type="Proteomes" id="UP000626148">
    <property type="component" value="Unassembled WGS sequence"/>
</dbReference>
<dbReference type="InterPro" id="IPR036514">
    <property type="entry name" value="SGNH_hydro_sf"/>
</dbReference>
<dbReference type="Gene3D" id="3.40.50.1110">
    <property type="entry name" value="SGNH hydrolase"/>
    <property type="match status" value="1"/>
</dbReference>
<evidence type="ECO:0000313" key="2">
    <source>
        <dbReference type="EMBL" id="GGX41763.1"/>
    </source>
</evidence>
<reference evidence="2" key="1">
    <citation type="journal article" date="2014" name="Int. J. Syst. Evol. Microbiol.">
        <title>Complete genome sequence of Corynebacterium casei LMG S-19264T (=DSM 44701T), isolated from a smear-ripened cheese.</title>
        <authorList>
            <consortium name="US DOE Joint Genome Institute (JGI-PGF)"/>
            <person name="Walter F."/>
            <person name="Albersmeier A."/>
            <person name="Kalinowski J."/>
            <person name="Ruckert C."/>
        </authorList>
    </citation>
    <scope>NUCLEOTIDE SEQUENCE</scope>
    <source>
        <strain evidence="2">KCTC 22169</strain>
    </source>
</reference>
<proteinExistence type="predicted"/>
<dbReference type="AlphaFoldDB" id="A0A918K0X1"/>
<evidence type="ECO:0000259" key="1">
    <source>
        <dbReference type="Pfam" id="PF13472"/>
    </source>
</evidence>
<keyword evidence="2" id="KW-0378">Hydrolase</keyword>
<feature type="domain" description="SGNH hydrolase-type esterase" evidence="1">
    <location>
        <begin position="3"/>
        <end position="152"/>
    </location>
</feature>
<comment type="caution">
    <text evidence="2">The sequence shown here is derived from an EMBL/GenBank/DDBJ whole genome shotgun (WGS) entry which is preliminary data.</text>
</comment>
<dbReference type="SUPFAM" id="SSF52266">
    <property type="entry name" value="SGNH hydrolase"/>
    <property type="match status" value="1"/>
</dbReference>
<name>A0A918K0X1_9GAMM</name>